<dbReference type="Proteomes" id="UP000280598">
    <property type="component" value="Unassembled WGS sequence"/>
</dbReference>
<dbReference type="Pfam" id="PF00400">
    <property type="entry name" value="WD40"/>
    <property type="match status" value="5"/>
</dbReference>
<dbReference type="SUPFAM" id="SSF50978">
    <property type="entry name" value="WD40 repeat-like"/>
    <property type="match status" value="1"/>
</dbReference>
<dbReference type="PANTHER" id="PTHR19920">
    <property type="entry name" value="WD40 PROTEIN CIAO1"/>
    <property type="match status" value="1"/>
</dbReference>
<feature type="region of interest" description="Disordered" evidence="6">
    <location>
        <begin position="519"/>
        <end position="538"/>
    </location>
</feature>
<feature type="repeat" description="WD" evidence="5">
    <location>
        <begin position="759"/>
        <end position="791"/>
    </location>
</feature>
<feature type="region of interest" description="Disordered" evidence="6">
    <location>
        <begin position="565"/>
        <end position="614"/>
    </location>
</feature>
<comment type="caution">
    <text evidence="7">The sequence shown here is derived from an EMBL/GenBank/DDBJ whole genome shotgun (WGS) entry which is preliminary data.</text>
</comment>
<protein>
    <recommendedName>
        <fullName evidence="4">Probable cytosolic iron-sulfur protein assembly protein 1</fullName>
    </recommendedName>
</protein>
<name>A0A3M7HPR1_HORWE</name>
<evidence type="ECO:0000313" key="7">
    <source>
        <dbReference type="EMBL" id="RMZ15400.1"/>
    </source>
</evidence>
<dbReference type="InterPro" id="IPR036322">
    <property type="entry name" value="WD40_repeat_dom_sf"/>
</dbReference>
<dbReference type="InterPro" id="IPR028608">
    <property type="entry name" value="CIAO1/Cia1"/>
</dbReference>
<comment type="similarity">
    <text evidence="4">Belongs to the WD repeat CIA1 family.</text>
</comment>
<dbReference type="VEuPathDB" id="FungiDB:BTJ68_04692"/>
<dbReference type="Gene3D" id="2.130.10.10">
    <property type="entry name" value="YVTN repeat-like/Quinoprotein amine dehydrogenase"/>
    <property type="match status" value="1"/>
</dbReference>
<feature type="compositionally biased region" description="Low complexity" evidence="6">
    <location>
        <begin position="525"/>
        <end position="538"/>
    </location>
</feature>
<dbReference type="CDD" id="cd00200">
    <property type="entry name" value="WD40"/>
    <property type="match status" value="1"/>
</dbReference>
<evidence type="ECO:0000256" key="2">
    <source>
        <dbReference type="ARBA" id="ARBA00022574"/>
    </source>
</evidence>
<dbReference type="GO" id="GO:0016226">
    <property type="term" value="P:iron-sulfur cluster assembly"/>
    <property type="evidence" value="ECO:0007669"/>
    <property type="project" value="UniProtKB-UniRule"/>
</dbReference>
<sequence length="1075" mass="119955">MTDQEIVYDIFNYILEMLEPNGADASYCYERATMVPPITAESLAELDMHRIINNPKLRHDVNFDRDLHFRPNLDGSKGRQKVKSAEQYWQALEGELFMLAFGAQMKMQAADPRIVAYWERVLKHSQRRLRSMFEAIRDILKTLVPDYEQKTVIERLDVDLIMQEISNGVCDLLSLSTWLTKVLKAHCAPMRDDMVDEMQQDIEVGALEVRHEKLVSGLRQLLSILEAMKLDVANHQIRHMRPLLVDDTVNFQRHYNAHRIATGKIDVCKARKWFDAELENLTTPSYQATHLQALTSALLKDVLFNESNPIPPTFYLDSDRLKCIRLDVRSTVCYSLCRKVLAELAPTRVTSSELLRAQGALHASISAIVGISGRFTERIENIAVEIVRILLILEGRYPPLDTSLLGIVEQKLAVALNPASEAFDQIARDTCDRLLPKVTMSVEEHIRLSALDLQNALITPTSNQLPPPPIGFGAVLAPPEPTRNYDPDDDIVRRLTHVICLHWNVWADLVYLAPMPAEPEMSDAESPTSPGSSESLSPTMPIARAVYAPGKKWLPVGVTVTAVSTGIPTPASSPETKPEQHSPGSPSQSDAQQEQESLDAQQQQQHPTNAPQLIAQHDTRLRSPRLKPHTMPSFLQPLATLNPPCNARTWSSTPHPHLPIIATACSDKTVRIYSLQNFQQQSNISGGHKRSIRSCAWKPNSKGESVLATGSFDASAGIWRRWEEGGGQGKPAEIDFTGGLAGGDEDDDQEDEWRFAVILDGHDSEIKSLAFAPTAPLLATCSRDKSVWIWEELEDDNFETVAVLQEHEGDVKCVAWHPGEELLASGSYDDNIRLWREDVDDWACCALLTGHEGTVWWVEFEDANNIYALGSSEGLNEQQQAYVQTRLRSGPRLISCSDDMTIRIWRKVPKDKPEQSAVGTKMPSIWKNNDFEEDWVEEARLPRAHERPIYSVSWSKKTGKVVSTGSDGKIVVYEESWRKPQATNGGTDGDVVMSGGTPAPDVEDLSSAKAIGSDGHLGGLTEWNVVAEVENAHDVFEVNHAVWAPRADKGKQVEEEEVIVSTGDDGEVKVWNLET</sequence>
<feature type="compositionally biased region" description="Low complexity" evidence="6">
    <location>
        <begin position="590"/>
        <end position="605"/>
    </location>
</feature>
<comment type="similarity">
    <text evidence="1">Belongs to the TCP11 family.</text>
</comment>
<dbReference type="PROSITE" id="PS00678">
    <property type="entry name" value="WD_REPEATS_1"/>
    <property type="match status" value="1"/>
</dbReference>
<evidence type="ECO:0000256" key="3">
    <source>
        <dbReference type="ARBA" id="ARBA00022737"/>
    </source>
</evidence>
<accession>A0A3M7HPR1</accession>
<evidence type="ECO:0000256" key="4">
    <source>
        <dbReference type="HAMAP-Rule" id="MF_03037"/>
    </source>
</evidence>
<reference evidence="7 8" key="1">
    <citation type="journal article" date="2018" name="BMC Genomics">
        <title>Genomic evidence for intraspecific hybridization in a clonal and extremely halotolerant yeast.</title>
        <authorList>
            <person name="Gostincar C."/>
            <person name="Stajich J.E."/>
            <person name="Zupancic J."/>
            <person name="Zalar P."/>
            <person name="Gunde-Cimerman N."/>
        </authorList>
    </citation>
    <scope>NUCLEOTIDE SEQUENCE [LARGE SCALE GENOMIC DNA]</scope>
    <source>
        <strain evidence="7 8">EXF-562</strain>
    </source>
</reference>
<dbReference type="AlphaFoldDB" id="A0A3M7HPR1"/>
<dbReference type="GO" id="GO:0097361">
    <property type="term" value="C:cytosolic [4Fe-4S] assembly targeting complex"/>
    <property type="evidence" value="ECO:0007669"/>
    <property type="project" value="InterPro"/>
</dbReference>
<dbReference type="Pfam" id="PF05794">
    <property type="entry name" value="Tcp11"/>
    <property type="match status" value="1"/>
</dbReference>
<dbReference type="SMART" id="SM00320">
    <property type="entry name" value="WD40"/>
    <property type="match status" value="7"/>
</dbReference>
<keyword evidence="3" id="KW-0677">Repeat</keyword>
<proteinExistence type="inferred from homology"/>
<dbReference type="HAMAP" id="MF_03037">
    <property type="entry name" value="ciao1"/>
    <property type="match status" value="1"/>
</dbReference>
<feature type="repeat" description="WD" evidence="5">
    <location>
        <begin position="942"/>
        <end position="974"/>
    </location>
</feature>
<feature type="repeat" description="WD" evidence="5">
    <location>
        <begin position="804"/>
        <end position="835"/>
    </location>
</feature>
<evidence type="ECO:0000313" key="8">
    <source>
        <dbReference type="Proteomes" id="UP000280598"/>
    </source>
</evidence>
<evidence type="ECO:0000256" key="6">
    <source>
        <dbReference type="SAM" id="MobiDB-lite"/>
    </source>
</evidence>
<evidence type="ECO:0000256" key="5">
    <source>
        <dbReference type="PROSITE-ProRule" id="PRU00221"/>
    </source>
</evidence>
<dbReference type="PANTHER" id="PTHR19920:SF0">
    <property type="entry name" value="CYTOSOLIC IRON-SULFUR PROTEIN ASSEMBLY PROTEIN CIAO1-RELATED"/>
    <property type="match status" value="1"/>
</dbReference>
<dbReference type="InterPro" id="IPR015943">
    <property type="entry name" value="WD40/YVTN_repeat-like_dom_sf"/>
</dbReference>
<feature type="repeat" description="WD" evidence="5">
    <location>
        <begin position="1054"/>
        <end position="1075"/>
    </location>
</feature>
<evidence type="ECO:0000256" key="1">
    <source>
        <dbReference type="ARBA" id="ARBA00010954"/>
    </source>
</evidence>
<dbReference type="PROSITE" id="PS50082">
    <property type="entry name" value="WD_REPEATS_2"/>
    <property type="match status" value="5"/>
</dbReference>
<comment type="function">
    <text evidence="4">Essential component of the cytosolic iron-sulfur (Fe/S) protein assembly machinery. Required for the maturation of extramitochondrial Fe/S proteins.</text>
</comment>
<dbReference type="InterPro" id="IPR019775">
    <property type="entry name" value="WD40_repeat_CS"/>
</dbReference>
<dbReference type="InterPro" id="IPR008862">
    <property type="entry name" value="Tcp11"/>
</dbReference>
<dbReference type="InterPro" id="IPR001680">
    <property type="entry name" value="WD40_rpt"/>
</dbReference>
<keyword evidence="2 5" id="KW-0853">WD repeat</keyword>
<feature type="repeat" description="WD" evidence="5">
    <location>
        <begin position="685"/>
        <end position="719"/>
    </location>
</feature>
<organism evidence="7 8">
    <name type="scientific">Hortaea werneckii</name>
    <name type="common">Black yeast</name>
    <name type="synonym">Cladosporium werneckii</name>
    <dbReference type="NCBI Taxonomy" id="91943"/>
    <lineage>
        <taxon>Eukaryota</taxon>
        <taxon>Fungi</taxon>
        <taxon>Dikarya</taxon>
        <taxon>Ascomycota</taxon>
        <taxon>Pezizomycotina</taxon>
        <taxon>Dothideomycetes</taxon>
        <taxon>Dothideomycetidae</taxon>
        <taxon>Mycosphaerellales</taxon>
        <taxon>Teratosphaeriaceae</taxon>
        <taxon>Hortaea</taxon>
    </lineage>
</organism>
<feature type="compositionally biased region" description="Polar residues" evidence="6">
    <location>
        <begin position="565"/>
        <end position="575"/>
    </location>
</feature>
<gene>
    <name evidence="4" type="primary">CIA1</name>
    <name evidence="7" type="ORF">D0860_01653</name>
</gene>
<dbReference type="EMBL" id="QWIS01000020">
    <property type="protein sequence ID" value="RMZ15400.1"/>
    <property type="molecule type" value="Genomic_DNA"/>
</dbReference>
<dbReference type="PROSITE" id="PS50294">
    <property type="entry name" value="WD_REPEATS_REGION"/>
    <property type="match status" value="3"/>
</dbReference>